<dbReference type="EMBL" id="MHSW01000016">
    <property type="protein sequence ID" value="OHA51908.1"/>
    <property type="molecule type" value="Genomic_DNA"/>
</dbReference>
<dbReference type="InterPro" id="IPR029045">
    <property type="entry name" value="ClpP/crotonase-like_dom_sf"/>
</dbReference>
<dbReference type="InterPro" id="IPR041489">
    <property type="entry name" value="PDZ_6"/>
</dbReference>
<dbReference type="GO" id="GO:0007165">
    <property type="term" value="P:signal transduction"/>
    <property type="evidence" value="ECO:0007669"/>
    <property type="project" value="TreeGrafter"/>
</dbReference>
<keyword evidence="6" id="KW-0472">Membrane</keyword>
<dbReference type="Gene3D" id="3.90.226.10">
    <property type="entry name" value="2-enoyl-CoA Hydratase, Chain A, domain 1"/>
    <property type="match status" value="1"/>
</dbReference>
<comment type="similarity">
    <text evidence="1 5">Belongs to the peptidase S41A family.</text>
</comment>
<dbReference type="PANTHER" id="PTHR32060:SF30">
    <property type="entry name" value="CARBOXY-TERMINAL PROCESSING PROTEASE CTPA"/>
    <property type="match status" value="1"/>
</dbReference>
<dbReference type="Pfam" id="PF17820">
    <property type="entry name" value="PDZ_6"/>
    <property type="match status" value="1"/>
</dbReference>
<dbReference type="GO" id="GO:0006508">
    <property type="term" value="P:proteolysis"/>
    <property type="evidence" value="ECO:0007669"/>
    <property type="project" value="UniProtKB-KW"/>
</dbReference>
<dbReference type="Pfam" id="PF03572">
    <property type="entry name" value="Peptidase_S41"/>
    <property type="match status" value="1"/>
</dbReference>
<dbReference type="GO" id="GO:0030288">
    <property type="term" value="C:outer membrane-bounded periplasmic space"/>
    <property type="evidence" value="ECO:0007669"/>
    <property type="project" value="TreeGrafter"/>
</dbReference>
<evidence type="ECO:0000313" key="8">
    <source>
        <dbReference type="EMBL" id="OHA51908.1"/>
    </source>
</evidence>
<evidence type="ECO:0000256" key="5">
    <source>
        <dbReference type="RuleBase" id="RU004404"/>
    </source>
</evidence>
<dbReference type="SUPFAM" id="SSF52096">
    <property type="entry name" value="ClpP/crotonase"/>
    <property type="match status" value="1"/>
</dbReference>
<dbReference type="GO" id="GO:0004175">
    <property type="term" value="F:endopeptidase activity"/>
    <property type="evidence" value="ECO:0007669"/>
    <property type="project" value="TreeGrafter"/>
</dbReference>
<protein>
    <recommendedName>
        <fullName evidence="7">PDZ domain-containing protein</fullName>
    </recommendedName>
</protein>
<dbReference type="GO" id="GO:0008236">
    <property type="term" value="F:serine-type peptidase activity"/>
    <property type="evidence" value="ECO:0007669"/>
    <property type="project" value="UniProtKB-KW"/>
</dbReference>
<reference evidence="8 9" key="1">
    <citation type="journal article" date="2016" name="Nat. Commun.">
        <title>Thousands of microbial genomes shed light on interconnected biogeochemical processes in an aquifer system.</title>
        <authorList>
            <person name="Anantharaman K."/>
            <person name="Brown C.T."/>
            <person name="Hug L.A."/>
            <person name="Sharon I."/>
            <person name="Castelle C.J."/>
            <person name="Probst A.J."/>
            <person name="Thomas B.C."/>
            <person name="Singh A."/>
            <person name="Wilkins M.J."/>
            <person name="Karaoz U."/>
            <person name="Brodie E.L."/>
            <person name="Williams K.H."/>
            <person name="Hubbard S.S."/>
            <person name="Banfield J.F."/>
        </authorList>
    </citation>
    <scope>NUCLEOTIDE SEQUENCE [LARGE SCALE GENOMIC DNA]</scope>
</reference>
<dbReference type="SUPFAM" id="SSF50156">
    <property type="entry name" value="PDZ domain-like"/>
    <property type="match status" value="1"/>
</dbReference>
<dbReference type="NCBIfam" id="TIGR00225">
    <property type="entry name" value="prc"/>
    <property type="match status" value="1"/>
</dbReference>
<dbReference type="Pfam" id="PF22694">
    <property type="entry name" value="CtpB_N-like"/>
    <property type="match status" value="1"/>
</dbReference>
<keyword evidence="6" id="KW-0812">Transmembrane</keyword>
<keyword evidence="4 5" id="KW-0720">Serine protease</keyword>
<keyword evidence="6" id="KW-1133">Transmembrane helix</keyword>
<keyword evidence="2 5" id="KW-0645">Protease</keyword>
<dbReference type="PROSITE" id="PS50106">
    <property type="entry name" value="PDZ"/>
    <property type="match status" value="1"/>
</dbReference>
<dbReference type="SMART" id="SM00228">
    <property type="entry name" value="PDZ"/>
    <property type="match status" value="1"/>
</dbReference>
<evidence type="ECO:0000256" key="6">
    <source>
        <dbReference type="SAM" id="Phobius"/>
    </source>
</evidence>
<dbReference type="InterPro" id="IPR001478">
    <property type="entry name" value="PDZ"/>
</dbReference>
<organism evidence="8 9">
    <name type="scientific">Candidatus Terrybacteria bacterium RIFCSPLOWO2_01_FULL_40_23</name>
    <dbReference type="NCBI Taxonomy" id="1802366"/>
    <lineage>
        <taxon>Bacteria</taxon>
        <taxon>Candidatus Terryibacteriota</taxon>
    </lineage>
</organism>
<dbReference type="InterPro" id="IPR004447">
    <property type="entry name" value="Peptidase_S41A"/>
</dbReference>
<evidence type="ECO:0000256" key="2">
    <source>
        <dbReference type="ARBA" id="ARBA00022670"/>
    </source>
</evidence>
<evidence type="ECO:0000256" key="1">
    <source>
        <dbReference type="ARBA" id="ARBA00009179"/>
    </source>
</evidence>
<dbReference type="CDD" id="cd07560">
    <property type="entry name" value="Peptidase_S41_CPP"/>
    <property type="match status" value="1"/>
</dbReference>
<dbReference type="AlphaFoldDB" id="A0A1G2PU90"/>
<dbReference type="InterPro" id="IPR055210">
    <property type="entry name" value="CtpA/B_N"/>
</dbReference>
<evidence type="ECO:0000256" key="3">
    <source>
        <dbReference type="ARBA" id="ARBA00022801"/>
    </source>
</evidence>
<dbReference type="Gene3D" id="2.30.42.10">
    <property type="match status" value="1"/>
</dbReference>
<evidence type="ECO:0000256" key="4">
    <source>
        <dbReference type="ARBA" id="ARBA00022825"/>
    </source>
</evidence>
<name>A0A1G2PU90_9BACT</name>
<feature type="transmembrane region" description="Helical" evidence="6">
    <location>
        <begin position="12"/>
        <end position="32"/>
    </location>
</feature>
<dbReference type="InterPro" id="IPR036034">
    <property type="entry name" value="PDZ_sf"/>
</dbReference>
<gene>
    <name evidence="8" type="ORF">A3A97_01780</name>
</gene>
<sequence>MKILLKYSKKFFLKSILFISAIVLGMAFEYSWQPIQTYIASSNLSNKTVTTLNHSRLDKVWQLLNDEYIDPSALDSEKALFGAIRGMVSSIGDPYTSFFDPEEAKLFLSDTEGSFEGIGAEIGMRKGNIIVIAPIQGTPAQRAGLKAGDIILQIDEISTANLTLDQAVSKIRGPRNTPVKLLIIRDEGEPFIIEIVRDQITIPSLSWEMRDNNIAYLQLFNFSQRSDQEFEKAAKDILLQKPSGIILDLRNNPGGYLDRAVDIAGWFLPRETVVVMEETKDKSRTILRSEGNGWLKDIPLIILINEGSASASEILAGALSENLNIPLVGQKTFGKGSVQSLESISDGSAVKITVARWLTPNGISINNEGIKPTVEVTATETSENTQKDAQYEKAKEILLQRINNN</sequence>
<feature type="domain" description="PDZ" evidence="7">
    <location>
        <begin position="105"/>
        <end position="172"/>
    </location>
</feature>
<keyword evidence="3 5" id="KW-0378">Hydrolase</keyword>
<evidence type="ECO:0000259" key="7">
    <source>
        <dbReference type="PROSITE" id="PS50106"/>
    </source>
</evidence>
<proteinExistence type="inferred from homology"/>
<dbReference type="Gene3D" id="3.30.750.44">
    <property type="match status" value="1"/>
</dbReference>
<accession>A0A1G2PU90</accession>
<dbReference type="SMART" id="SM00245">
    <property type="entry name" value="TSPc"/>
    <property type="match status" value="1"/>
</dbReference>
<comment type="caution">
    <text evidence="8">The sequence shown here is derived from an EMBL/GenBank/DDBJ whole genome shotgun (WGS) entry which is preliminary data.</text>
</comment>
<evidence type="ECO:0000313" key="9">
    <source>
        <dbReference type="Proteomes" id="UP000176951"/>
    </source>
</evidence>
<dbReference type="InterPro" id="IPR005151">
    <property type="entry name" value="Tail-specific_protease"/>
</dbReference>
<dbReference type="PANTHER" id="PTHR32060">
    <property type="entry name" value="TAIL-SPECIFIC PROTEASE"/>
    <property type="match status" value="1"/>
</dbReference>
<dbReference type="FunFam" id="2.30.42.10:FF:000063">
    <property type="entry name" value="Peptidase, S41 family"/>
    <property type="match status" value="1"/>
</dbReference>
<dbReference type="Proteomes" id="UP000176951">
    <property type="component" value="Unassembled WGS sequence"/>
</dbReference>
<dbReference type="CDD" id="cd06782">
    <property type="entry name" value="cpPDZ_CPP-like"/>
    <property type="match status" value="1"/>
</dbReference>